<name>A0ABY4GQM8_9BACI</name>
<evidence type="ECO:0000313" key="6">
    <source>
        <dbReference type="EMBL" id="UOQ86708.1"/>
    </source>
</evidence>
<feature type="region of interest" description="Disordered" evidence="4">
    <location>
        <begin position="25"/>
        <end position="52"/>
    </location>
</feature>
<dbReference type="EMBL" id="CP095071">
    <property type="protein sequence ID" value="UOQ86708.1"/>
    <property type="molecule type" value="Genomic_DNA"/>
</dbReference>
<comment type="similarity">
    <text evidence="1">Belongs to the bacterial solute-binding protein 1 family.</text>
</comment>
<organism evidence="6 7">
    <name type="scientific">Gracilibacillus salinarum</name>
    <dbReference type="NCBI Taxonomy" id="2932255"/>
    <lineage>
        <taxon>Bacteria</taxon>
        <taxon>Bacillati</taxon>
        <taxon>Bacillota</taxon>
        <taxon>Bacilli</taxon>
        <taxon>Bacillales</taxon>
        <taxon>Bacillaceae</taxon>
        <taxon>Gracilibacillus</taxon>
    </lineage>
</organism>
<dbReference type="Gene3D" id="3.40.190.10">
    <property type="entry name" value="Periplasmic binding protein-like II"/>
    <property type="match status" value="2"/>
</dbReference>
<dbReference type="PANTHER" id="PTHR30061">
    <property type="entry name" value="MALTOSE-BINDING PERIPLASMIC PROTEIN"/>
    <property type="match status" value="1"/>
</dbReference>
<evidence type="ECO:0000313" key="7">
    <source>
        <dbReference type="Proteomes" id="UP000831537"/>
    </source>
</evidence>
<keyword evidence="7" id="KW-1185">Reference proteome</keyword>
<evidence type="ECO:0000256" key="3">
    <source>
        <dbReference type="ARBA" id="ARBA00022729"/>
    </source>
</evidence>
<feature type="chain" id="PRO_5046957945" evidence="5">
    <location>
        <begin position="21"/>
        <end position="436"/>
    </location>
</feature>
<feature type="compositionally biased region" description="Acidic residues" evidence="4">
    <location>
        <begin position="32"/>
        <end position="52"/>
    </location>
</feature>
<evidence type="ECO:0000256" key="5">
    <source>
        <dbReference type="SAM" id="SignalP"/>
    </source>
</evidence>
<evidence type="ECO:0000256" key="2">
    <source>
        <dbReference type="ARBA" id="ARBA00022448"/>
    </source>
</evidence>
<keyword evidence="3 5" id="KW-0732">Signal</keyword>
<gene>
    <name evidence="6" type="ORF">MUN87_07420</name>
</gene>
<dbReference type="Pfam" id="PF01547">
    <property type="entry name" value="SBP_bac_1"/>
    <property type="match status" value="1"/>
</dbReference>
<dbReference type="InterPro" id="IPR006059">
    <property type="entry name" value="SBP"/>
</dbReference>
<dbReference type="PROSITE" id="PS51257">
    <property type="entry name" value="PROKAR_LIPOPROTEIN"/>
    <property type="match status" value="1"/>
</dbReference>
<sequence length="436" mass="47771">MRKFKWSLLLALLFVVIGLAACGNDETGSNADDTENTSDNGEDTSADETEQEEVNLRVVTTMAGTDPAGEVFQQVLDDFQEENPNIKIENDSQSADAGTIRTKVNTDFSSDNEPDLMFYFNTVDADGLIEEGKVVNLEEAEGVDLSGYNSMLEQQRREDGNIYAAPQSGFYEGLFVNKKLFEEHGVEIPTTWEQYEAAIEKFAETDIVPIAASTEDSYYVVEHYILAAGGMENYTADLADKKEAWSEGLNNIKKHADMGAFTPDAATIDLALAQELFKQEQAAMIFEGSWFWGQLEEAGMGEDVTVLPMPVYAEGGETGELVGGASQGWFISTKSYEDEAKKDAVVSLFNYLTSEETIVKIAEATGQPPAKGELSDLPDYLKAGHDLVKNAPSVALPINDRIYPESFTHLRTSVPEIVSGDKTGEEVLEKAVEMAK</sequence>
<evidence type="ECO:0000256" key="4">
    <source>
        <dbReference type="SAM" id="MobiDB-lite"/>
    </source>
</evidence>
<accession>A0ABY4GQM8</accession>
<protein>
    <submittedName>
        <fullName evidence="6">Extracellular solute-binding protein</fullName>
    </submittedName>
</protein>
<dbReference type="SUPFAM" id="SSF53850">
    <property type="entry name" value="Periplasmic binding protein-like II"/>
    <property type="match status" value="1"/>
</dbReference>
<keyword evidence="2" id="KW-0813">Transport</keyword>
<dbReference type="Proteomes" id="UP000831537">
    <property type="component" value="Chromosome"/>
</dbReference>
<dbReference type="RefSeq" id="WP_244747071.1">
    <property type="nucleotide sequence ID" value="NZ_CP095071.1"/>
</dbReference>
<evidence type="ECO:0000256" key="1">
    <source>
        <dbReference type="ARBA" id="ARBA00008520"/>
    </source>
</evidence>
<reference evidence="6 7" key="1">
    <citation type="submission" date="2022-04" db="EMBL/GenBank/DDBJ databases">
        <title>Gracilibacillus sp. isolated from saltern.</title>
        <authorList>
            <person name="Won M."/>
            <person name="Lee C.-M."/>
            <person name="Woen H.-Y."/>
            <person name="Kwon S.-W."/>
        </authorList>
    </citation>
    <scope>NUCLEOTIDE SEQUENCE [LARGE SCALE GENOMIC DNA]</scope>
    <source>
        <strain evidence="6 7">SSPM10-3</strain>
    </source>
</reference>
<feature type="signal peptide" evidence="5">
    <location>
        <begin position="1"/>
        <end position="20"/>
    </location>
</feature>
<proteinExistence type="inferred from homology"/>
<dbReference type="PANTHER" id="PTHR30061:SF50">
    <property type="entry name" value="MALTOSE_MALTODEXTRIN-BINDING PERIPLASMIC PROTEIN"/>
    <property type="match status" value="1"/>
</dbReference>